<dbReference type="EC" id="1.10.2.2"/>
<name>Q9T2R0_SOLTU</name>
<sequence>KHQYLPEDLQAMQTPF</sequence>
<accession>Q9T2R0</accession>
<organism>
    <name type="scientific">Solanum tuberosum</name>
    <name type="common">Potato</name>
    <dbReference type="NCBI Taxonomy" id="4113"/>
    <lineage>
        <taxon>Eukaryota</taxon>
        <taxon>Viridiplantae</taxon>
        <taxon>Streptophyta</taxon>
        <taxon>Embryophyta</taxon>
        <taxon>Tracheophyta</taxon>
        <taxon>Spermatophyta</taxon>
        <taxon>Magnoliopsida</taxon>
        <taxon>eudicotyledons</taxon>
        <taxon>Gunneridae</taxon>
        <taxon>Pentapetalae</taxon>
        <taxon>asterids</taxon>
        <taxon>lamiids</taxon>
        <taxon>Solanales</taxon>
        <taxon>Solanaceae</taxon>
        <taxon>Solanoideae</taxon>
        <taxon>Solaneae</taxon>
        <taxon>Solanum</taxon>
    </lineage>
</organism>
<reference key="1">
    <citation type="journal article" date="1994" name="Planta">
        <title>Molecular identification of the ten subunits of cytochrome-c reductase from potato mitochondria.</title>
        <authorList>
            <person name="Braun H.-P."/>
            <person name="Kruft V."/>
            <person name="Schmitz U.K."/>
        </authorList>
    </citation>
    <scope>PROTEIN SEQUENCE</scope>
</reference>
<protein>
    <submittedName>
        <fullName>Cytochrome-C reductase 14 kDa subunit</fullName>
        <ecNumber>1.10.2.2</ecNumber>
    </submittedName>
</protein>
<proteinExistence type="evidence at protein level"/>
<dbReference type="AlphaFoldDB" id="Q9T2R0"/>
<keyword id="KW-0903">Direct protein sequencing</keyword>
<geneLocation type="mitochondrion"/>